<keyword evidence="1" id="KW-0812">Transmembrane</keyword>
<sequence length="152" mass="16673">ATIGLKNIYRINIMAYIHITLVILLGLALDASTESGGILNPGTNYEVNVADIITYSQLGQPCDPAVQKDINRKQGICRATLFCNEKTKLCDCEDIGPYVYTEQYGKCKNIVGSACYNSNDCVANAFCRRSVCVCPIGSSCVRAKGQVRRFFQ</sequence>
<accession>A0A8J2MCH4</accession>
<evidence type="ECO:0000313" key="2">
    <source>
        <dbReference type="EMBL" id="CAG7837066.1"/>
    </source>
</evidence>
<reference evidence="2" key="1">
    <citation type="submission" date="2021-06" db="EMBL/GenBank/DDBJ databases">
        <authorList>
            <person name="Hodson N. C."/>
            <person name="Mongue J. A."/>
            <person name="Jaron S. K."/>
        </authorList>
    </citation>
    <scope>NUCLEOTIDE SEQUENCE</scope>
</reference>
<keyword evidence="3" id="KW-1185">Reference proteome</keyword>
<dbReference type="EMBL" id="CAJVCH010571272">
    <property type="protein sequence ID" value="CAG7837066.1"/>
    <property type="molecule type" value="Genomic_DNA"/>
</dbReference>
<evidence type="ECO:0000313" key="3">
    <source>
        <dbReference type="Proteomes" id="UP000708208"/>
    </source>
</evidence>
<feature type="non-terminal residue" evidence="2">
    <location>
        <position position="1"/>
    </location>
</feature>
<name>A0A8J2MCH4_9HEXA</name>
<gene>
    <name evidence="2" type="ORF">AFUS01_LOCUS46235</name>
</gene>
<evidence type="ECO:0008006" key="4">
    <source>
        <dbReference type="Google" id="ProtNLM"/>
    </source>
</evidence>
<dbReference type="EMBL" id="CAJVCH010571272">
    <property type="protein sequence ID" value="CAG7837067.1"/>
    <property type="molecule type" value="Genomic_DNA"/>
</dbReference>
<dbReference type="Proteomes" id="UP000708208">
    <property type="component" value="Unassembled WGS sequence"/>
</dbReference>
<comment type="caution">
    <text evidence="2">The sequence shown here is derived from an EMBL/GenBank/DDBJ whole genome shotgun (WGS) entry which is preliminary data.</text>
</comment>
<evidence type="ECO:0000256" key="1">
    <source>
        <dbReference type="SAM" id="Phobius"/>
    </source>
</evidence>
<dbReference type="AlphaFoldDB" id="A0A8J2MCH4"/>
<proteinExistence type="predicted"/>
<organism evidence="2 3">
    <name type="scientific">Allacma fusca</name>
    <dbReference type="NCBI Taxonomy" id="39272"/>
    <lineage>
        <taxon>Eukaryota</taxon>
        <taxon>Metazoa</taxon>
        <taxon>Ecdysozoa</taxon>
        <taxon>Arthropoda</taxon>
        <taxon>Hexapoda</taxon>
        <taxon>Collembola</taxon>
        <taxon>Symphypleona</taxon>
        <taxon>Sminthuridae</taxon>
        <taxon>Allacma</taxon>
    </lineage>
</organism>
<keyword evidence="1" id="KW-0472">Membrane</keyword>
<protein>
    <recommendedName>
        <fullName evidence="4">EB domain-containing protein</fullName>
    </recommendedName>
</protein>
<keyword evidence="1" id="KW-1133">Transmembrane helix</keyword>
<feature type="transmembrane region" description="Helical" evidence="1">
    <location>
        <begin position="12"/>
        <end position="29"/>
    </location>
</feature>